<dbReference type="STRING" id="908337.HMPREF9257_0033"/>
<dbReference type="EMBL" id="AENN01000006">
    <property type="protein sequence ID" value="EFR31596.1"/>
    <property type="molecule type" value="Genomic_DNA"/>
</dbReference>
<dbReference type="InterPro" id="IPR023198">
    <property type="entry name" value="PGP-like_dom2"/>
</dbReference>
<comment type="caution">
    <text evidence="1">The sequence shown here is derived from an EMBL/GenBank/DDBJ whole genome shotgun (WGS) entry which is preliminary data.</text>
</comment>
<dbReference type="RefSeq" id="WP_006417728.1">
    <property type="nucleotide sequence ID" value="NZ_AENN01000006.1"/>
</dbReference>
<dbReference type="AlphaFoldDB" id="E4KN56"/>
<dbReference type="InterPro" id="IPR023214">
    <property type="entry name" value="HAD_sf"/>
</dbReference>
<protein>
    <submittedName>
        <fullName evidence="1">Uncharacterized protein</fullName>
    </submittedName>
</protein>
<dbReference type="Proteomes" id="UP000005990">
    <property type="component" value="Unassembled WGS sequence"/>
</dbReference>
<dbReference type="Gene3D" id="3.40.50.1000">
    <property type="entry name" value="HAD superfamily/HAD-like"/>
    <property type="match status" value="1"/>
</dbReference>
<organism evidence="1 2">
    <name type="scientific">Eremococcus coleocola ACS-139-V-Col8</name>
    <dbReference type="NCBI Taxonomy" id="908337"/>
    <lineage>
        <taxon>Bacteria</taxon>
        <taxon>Bacillati</taxon>
        <taxon>Bacillota</taxon>
        <taxon>Bacilli</taxon>
        <taxon>Lactobacillales</taxon>
        <taxon>Aerococcaceae</taxon>
        <taxon>Eremococcus</taxon>
    </lineage>
</organism>
<name>E4KN56_9LACT</name>
<dbReference type="OrthoDB" id="9797743at2"/>
<dbReference type="SUPFAM" id="SSF56784">
    <property type="entry name" value="HAD-like"/>
    <property type="match status" value="1"/>
</dbReference>
<proteinExistence type="predicted"/>
<dbReference type="Gene3D" id="1.10.150.240">
    <property type="entry name" value="Putative phosphatase, domain 2"/>
    <property type="match status" value="1"/>
</dbReference>
<accession>E4KN56</accession>
<dbReference type="InterPro" id="IPR036412">
    <property type="entry name" value="HAD-like_sf"/>
</dbReference>
<evidence type="ECO:0000313" key="1">
    <source>
        <dbReference type="EMBL" id="EFR31596.1"/>
    </source>
</evidence>
<reference evidence="1 2" key="1">
    <citation type="submission" date="2010-10" db="EMBL/GenBank/DDBJ databases">
        <authorList>
            <person name="Durkin A.S."/>
            <person name="Madupu R."/>
            <person name="Torralba M."/>
            <person name="Gillis M."/>
            <person name="Methe B."/>
            <person name="Sutton G."/>
            <person name="Nelson K.E."/>
        </authorList>
    </citation>
    <scope>NUCLEOTIDE SEQUENCE [LARGE SCALE GENOMIC DNA]</scope>
    <source>
        <strain evidence="1 2">ACS-139-V-Col8</strain>
    </source>
</reference>
<keyword evidence="2" id="KW-1185">Reference proteome</keyword>
<evidence type="ECO:0000313" key="2">
    <source>
        <dbReference type="Proteomes" id="UP000005990"/>
    </source>
</evidence>
<gene>
    <name evidence="1" type="ORF">HMPREF9257_0033</name>
</gene>
<sequence length="79" mass="9300">MQLKGIFSNIEGVIFNMDGVLADSEPIFIKAKNMILRDENESCDLDYHINIMGTTYYYTCSKMKDDFNLKYDVNYYMDK</sequence>